<sequence length="252" mass="26995">MASRINSYSLPILHNISLKSPNPQFLFHSRSICCAHPPKISHSSSGGEETRGGAATPAPAPPSAVFRVRFQTLEACKLGIGRYPDFDYDAKGGCGTARGEAAEGTSAGDRALMAAFDVDELYIPPLTGKTTRFLGLPLPPLLKIDIAPEVLQGTICRDSGKVELQFRARFWFSIGTIYRAPPLLVETKLTTEESRGSSRSGAGERMDENGRCRLVGVAAVDTIDDLLMNSFLGLPTECLADLNAKITVTVGP</sequence>
<dbReference type="Proteomes" id="UP000236161">
    <property type="component" value="Unassembled WGS sequence"/>
</dbReference>
<reference evidence="2 3" key="1">
    <citation type="journal article" date="2017" name="Nature">
        <title>The Apostasia genome and the evolution of orchids.</title>
        <authorList>
            <person name="Zhang G.Q."/>
            <person name="Liu K.W."/>
            <person name="Li Z."/>
            <person name="Lohaus R."/>
            <person name="Hsiao Y.Y."/>
            <person name="Niu S.C."/>
            <person name="Wang J.Y."/>
            <person name="Lin Y.C."/>
            <person name="Xu Q."/>
            <person name="Chen L.J."/>
            <person name="Yoshida K."/>
            <person name="Fujiwara S."/>
            <person name="Wang Z.W."/>
            <person name="Zhang Y.Q."/>
            <person name="Mitsuda N."/>
            <person name="Wang M."/>
            <person name="Liu G.H."/>
            <person name="Pecoraro L."/>
            <person name="Huang H.X."/>
            <person name="Xiao X.J."/>
            <person name="Lin M."/>
            <person name="Wu X.Y."/>
            <person name="Wu W.L."/>
            <person name="Chen Y.Y."/>
            <person name="Chang S.B."/>
            <person name="Sakamoto S."/>
            <person name="Ohme-Takagi M."/>
            <person name="Yagi M."/>
            <person name="Zeng S.J."/>
            <person name="Shen C.Y."/>
            <person name="Yeh C.M."/>
            <person name="Luo Y.B."/>
            <person name="Tsai W.C."/>
            <person name="Van de Peer Y."/>
            <person name="Liu Z.J."/>
        </authorList>
    </citation>
    <scope>NUCLEOTIDE SEQUENCE [LARGE SCALE GENOMIC DNA]</scope>
    <source>
        <strain evidence="3">cv. Shenzhen</strain>
        <tissue evidence="2">Stem</tissue>
    </source>
</reference>
<dbReference type="OrthoDB" id="2019561at2759"/>
<evidence type="ECO:0000256" key="1">
    <source>
        <dbReference type="SAM" id="MobiDB-lite"/>
    </source>
</evidence>
<evidence type="ECO:0000313" key="2">
    <source>
        <dbReference type="EMBL" id="PKA47751.1"/>
    </source>
</evidence>
<dbReference type="STRING" id="1088818.A0A2H9ZWS0"/>
<organism evidence="2 3">
    <name type="scientific">Apostasia shenzhenica</name>
    <dbReference type="NCBI Taxonomy" id="1088818"/>
    <lineage>
        <taxon>Eukaryota</taxon>
        <taxon>Viridiplantae</taxon>
        <taxon>Streptophyta</taxon>
        <taxon>Embryophyta</taxon>
        <taxon>Tracheophyta</taxon>
        <taxon>Spermatophyta</taxon>
        <taxon>Magnoliopsida</taxon>
        <taxon>Liliopsida</taxon>
        <taxon>Asparagales</taxon>
        <taxon>Orchidaceae</taxon>
        <taxon>Apostasioideae</taxon>
        <taxon>Apostasia</taxon>
    </lineage>
</organism>
<name>A0A2H9ZWS0_9ASPA</name>
<dbReference type="AlphaFoldDB" id="A0A2H9ZWS0"/>
<dbReference type="PANTHER" id="PTHR35320">
    <property type="entry name" value="ATP-DEPENDENT CLP PROTEASE ATP-BINDING SUBUNIT"/>
    <property type="match status" value="1"/>
</dbReference>
<protein>
    <submittedName>
        <fullName evidence="2">Uncharacterized protein</fullName>
    </submittedName>
</protein>
<accession>A0A2H9ZWS0</accession>
<feature type="region of interest" description="Disordered" evidence="1">
    <location>
        <begin position="38"/>
        <end position="60"/>
    </location>
</feature>
<dbReference type="PANTHER" id="PTHR35320:SF1">
    <property type="entry name" value="ATP-DEPENDENT CLP PROTEASE ATP-BINDING SUBUNIT"/>
    <property type="match status" value="1"/>
</dbReference>
<gene>
    <name evidence="2" type="ORF">AXF42_Ash014528</name>
</gene>
<dbReference type="EMBL" id="KZ453102">
    <property type="protein sequence ID" value="PKA47751.1"/>
    <property type="molecule type" value="Genomic_DNA"/>
</dbReference>
<proteinExistence type="predicted"/>
<keyword evidence="3" id="KW-1185">Reference proteome</keyword>
<evidence type="ECO:0000313" key="3">
    <source>
        <dbReference type="Proteomes" id="UP000236161"/>
    </source>
</evidence>